<dbReference type="EMBL" id="RFFJ01000069">
    <property type="protein sequence ID" value="RMI39660.1"/>
    <property type="molecule type" value="Genomic_DNA"/>
</dbReference>
<keyword evidence="2" id="KW-1133">Transmembrane helix</keyword>
<evidence type="ECO:0000256" key="2">
    <source>
        <dbReference type="SAM" id="Phobius"/>
    </source>
</evidence>
<evidence type="ECO:0000313" key="4">
    <source>
        <dbReference type="Proteomes" id="UP000278673"/>
    </source>
</evidence>
<evidence type="ECO:0000313" key="3">
    <source>
        <dbReference type="EMBL" id="RMI39660.1"/>
    </source>
</evidence>
<keyword evidence="2" id="KW-0812">Transmembrane</keyword>
<evidence type="ECO:0000256" key="1">
    <source>
        <dbReference type="SAM" id="MobiDB-lite"/>
    </source>
</evidence>
<accession>A0A3M2LRY6</accession>
<keyword evidence="4" id="KW-1185">Reference proteome</keyword>
<dbReference type="RefSeq" id="WP_122184265.1">
    <property type="nucleotide sequence ID" value="NZ_RFFJ01000069.1"/>
</dbReference>
<gene>
    <name evidence="3" type="ORF">EBN88_14380</name>
</gene>
<name>A0A3M2LRY6_9ACTN</name>
<organism evidence="3 4">
    <name type="scientific">Streptomyces triticirhizae</name>
    <dbReference type="NCBI Taxonomy" id="2483353"/>
    <lineage>
        <taxon>Bacteria</taxon>
        <taxon>Bacillati</taxon>
        <taxon>Actinomycetota</taxon>
        <taxon>Actinomycetes</taxon>
        <taxon>Kitasatosporales</taxon>
        <taxon>Streptomycetaceae</taxon>
        <taxon>Streptomyces</taxon>
    </lineage>
</organism>
<sequence length="293" mass="31825">MHDADETERLETALRAADPLRDRALADDPEGPLGLRVLTRARGRARHHRPRRAVLVPVAALAVAGATAGAYAWTTDPGQPHSSWNVTCVVDGIEIEIGPSPAEQDPVLTCGDYWADSWASRPDVSPPPAELTACVDNAKGDPLRVYPGGAGTCEELGIEPYTGLSEEQLRLAELREELHQNPDDCRSREEVAALADRLFDEHHLDGWTTRAVDADDEHAVSDSPCTMISTYDEVNRTVVLTGMPEVTECLPEDGCHRIDVLGEGHGAEELVELPELPEPADERSERAEPAEQG</sequence>
<proteinExistence type="predicted"/>
<protein>
    <submittedName>
        <fullName evidence="3">Uncharacterized protein</fullName>
    </submittedName>
</protein>
<reference evidence="3 4" key="1">
    <citation type="submission" date="2018-10" db="EMBL/GenBank/DDBJ databases">
        <title>Isolation, diversity and antifungal activity of actinobacteria from wheat.</title>
        <authorList>
            <person name="Han C."/>
        </authorList>
    </citation>
    <scope>NUCLEOTIDE SEQUENCE [LARGE SCALE GENOMIC DNA]</scope>
    <source>
        <strain evidence="3 4">NEAU-YY642</strain>
    </source>
</reference>
<keyword evidence="2" id="KW-0472">Membrane</keyword>
<comment type="caution">
    <text evidence="3">The sequence shown here is derived from an EMBL/GenBank/DDBJ whole genome shotgun (WGS) entry which is preliminary data.</text>
</comment>
<feature type="transmembrane region" description="Helical" evidence="2">
    <location>
        <begin position="53"/>
        <end position="73"/>
    </location>
</feature>
<feature type="compositionally biased region" description="Basic and acidic residues" evidence="1">
    <location>
        <begin position="280"/>
        <end position="293"/>
    </location>
</feature>
<dbReference type="Proteomes" id="UP000278673">
    <property type="component" value="Unassembled WGS sequence"/>
</dbReference>
<feature type="region of interest" description="Disordered" evidence="1">
    <location>
        <begin position="267"/>
        <end position="293"/>
    </location>
</feature>
<dbReference type="AlphaFoldDB" id="A0A3M2LRY6"/>